<feature type="domain" description="At1g61320/AtMIF1 LRR" evidence="1">
    <location>
        <begin position="108"/>
        <end position="167"/>
    </location>
</feature>
<reference evidence="2" key="2">
    <citation type="submission" date="2021-12" db="EMBL/GenBank/DDBJ databases">
        <title>Resequencing data analysis of finger millet.</title>
        <authorList>
            <person name="Hatakeyama M."/>
            <person name="Aluri S."/>
            <person name="Balachadran M.T."/>
            <person name="Sivarajan S.R."/>
            <person name="Poveda L."/>
            <person name="Shimizu-Inatsugi R."/>
            <person name="Schlapbach R."/>
            <person name="Sreeman S.M."/>
            <person name="Shimizu K.K."/>
        </authorList>
    </citation>
    <scope>NUCLEOTIDE SEQUENCE</scope>
</reference>
<dbReference type="Pfam" id="PF23622">
    <property type="entry name" value="LRR_At1g61320_AtMIF1"/>
    <property type="match status" value="2"/>
</dbReference>
<dbReference type="PANTHER" id="PTHR34145:SF34">
    <property type="entry name" value="OS05G0571700 PROTEIN"/>
    <property type="match status" value="1"/>
</dbReference>
<dbReference type="EMBL" id="BQKI01000001">
    <property type="protein sequence ID" value="GJM86811.1"/>
    <property type="molecule type" value="Genomic_DNA"/>
</dbReference>
<dbReference type="InterPro" id="IPR053772">
    <property type="entry name" value="At1g61320/At1g61330-like"/>
</dbReference>
<protein>
    <recommendedName>
        <fullName evidence="1">At1g61320/AtMIF1 LRR domain-containing protein</fullName>
    </recommendedName>
</protein>
<keyword evidence="3" id="KW-1185">Reference proteome</keyword>
<gene>
    <name evidence="2" type="primary">ga02705</name>
    <name evidence="2" type="ORF">PR202_ga02705</name>
</gene>
<dbReference type="AlphaFoldDB" id="A0AAV5BKS7"/>
<accession>A0AAV5BKS7</accession>
<comment type="caution">
    <text evidence="2">The sequence shown here is derived from an EMBL/GenBank/DDBJ whole genome shotgun (WGS) entry which is preliminary data.</text>
</comment>
<dbReference type="PANTHER" id="PTHR34145">
    <property type="entry name" value="OS02G0105600 PROTEIN"/>
    <property type="match status" value="1"/>
</dbReference>
<dbReference type="Proteomes" id="UP001054889">
    <property type="component" value="Unassembled WGS sequence"/>
</dbReference>
<name>A0AAV5BKS7_ELECO</name>
<dbReference type="InterPro" id="IPR055357">
    <property type="entry name" value="LRR_At1g61320_AtMIF1"/>
</dbReference>
<evidence type="ECO:0000313" key="2">
    <source>
        <dbReference type="EMBL" id="GJM86811.1"/>
    </source>
</evidence>
<sequence>MSTEGGYFGGNIVYLRIPCLQQLNSLEVLGCGLVQVIESKAPNLSNLRFVGDLHVCLLLGRTPPLKKLSVTYDEAAFYARTEFPSSMPNLEALSICSRVEVMPVCQGVSIFVDPLDLRTVPEHHHDKLRHVEIINFSSAKSLIELTCHILQSIRLLERLTLDTTEASAMLSFR</sequence>
<evidence type="ECO:0000259" key="1">
    <source>
        <dbReference type="Pfam" id="PF23622"/>
    </source>
</evidence>
<evidence type="ECO:0000313" key="3">
    <source>
        <dbReference type="Proteomes" id="UP001054889"/>
    </source>
</evidence>
<organism evidence="2 3">
    <name type="scientific">Eleusine coracana subsp. coracana</name>
    <dbReference type="NCBI Taxonomy" id="191504"/>
    <lineage>
        <taxon>Eukaryota</taxon>
        <taxon>Viridiplantae</taxon>
        <taxon>Streptophyta</taxon>
        <taxon>Embryophyta</taxon>
        <taxon>Tracheophyta</taxon>
        <taxon>Spermatophyta</taxon>
        <taxon>Magnoliopsida</taxon>
        <taxon>Liliopsida</taxon>
        <taxon>Poales</taxon>
        <taxon>Poaceae</taxon>
        <taxon>PACMAD clade</taxon>
        <taxon>Chloridoideae</taxon>
        <taxon>Cynodonteae</taxon>
        <taxon>Eleusininae</taxon>
        <taxon>Eleusine</taxon>
    </lineage>
</organism>
<feature type="domain" description="At1g61320/AtMIF1 LRR" evidence="1">
    <location>
        <begin position="11"/>
        <end position="102"/>
    </location>
</feature>
<proteinExistence type="predicted"/>
<reference evidence="2" key="1">
    <citation type="journal article" date="2018" name="DNA Res.">
        <title>Multiple hybrid de novo genome assembly of finger millet, an orphan allotetraploid crop.</title>
        <authorList>
            <person name="Hatakeyama M."/>
            <person name="Aluri S."/>
            <person name="Balachadran M.T."/>
            <person name="Sivarajan S.R."/>
            <person name="Patrignani A."/>
            <person name="Gruter S."/>
            <person name="Poveda L."/>
            <person name="Shimizu-Inatsugi R."/>
            <person name="Baeten J."/>
            <person name="Francoijs K.J."/>
            <person name="Nataraja K.N."/>
            <person name="Reddy Y.A.N."/>
            <person name="Phadnis S."/>
            <person name="Ravikumar R.L."/>
            <person name="Schlapbach R."/>
            <person name="Sreeman S.M."/>
            <person name="Shimizu K.K."/>
        </authorList>
    </citation>
    <scope>NUCLEOTIDE SEQUENCE</scope>
</reference>